<reference evidence="1" key="1">
    <citation type="submission" date="2022-04" db="EMBL/GenBank/DDBJ databases">
        <title>Jade perch genome.</title>
        <authorList>
            <person name="Chao B."/>
        </authorList>
    </citation>
    <scope>NUCLEOTIDE SEQUENCE</scope>
    <source>
        <strain evidence="1">CB-2022</strain>
    </source>
</reference>
<name>A0ACB8VBI1_9TELE</name>
<sequence>RWSCCEIMSNRSDYSHRRQYSDRGSRQWDGYDDRWEERRESHRDAPRDSYHKYGGDGHSSTERTSRSREYSDSPKRPYSQDSLSRDWSRKSPVRRRMSSPDWGASEKKRRRFTEDDEDDYRYRRESGDKSNRQSPDSFSRAHQSRDFKHTLSPEEDFKYRKTTQDFRHRNRHEDFTYKQQHDVLTRRRLSGYYRERDGRSRDHSQERTRSQERFTKSYAREGNDSPSTDCEDHRQNRTRFPLNGSSGQSFESDFTNHSPEQKNSSKGFQRFLDVLNKGVNVAMLTKIVTQTSAEDDGPCSPTSFMNTADRPWSPSAAGRAQGSHQNTSHWSESKGPQRLSSPQPCHRPLSPRGRPLFDEKPLQRGEGERSYFRSNSRSRSPSVVEKKVLTPEDEHKHRQMQDVLQAIGMDLGFEELGQMSHRIQERLYGKKDGDAGQHRRTSRERDTKRVFSPRLQSRSSSSSSRMNPLDRRDTAQRLYRSEPDPSMEINSRTDHDWASYCQYSRYTVDEPQSSRGLTVAPKALSPPSHNLYCKGSEVKDADGDPLEMDEEDPELARKRKELQKIEEQILWKKVSIALKTIDPPVTENTPPEQSAPRRDTTLKERVNGILQQRHPASFLSKVRSPRETLKSSSLSRAGLLQEDSLLKLRVKALMRQRCSEPCVSPTNWKVPDVTLPRPCRSPTPPGKDENSINEGFQRFLSVLNKGVDIDLLSRIVNGDGEDLPLGEELMNVGTAAMENKSDPPFRSQRSNSGASLPRHDETNSGERKVDPPSRDRSLNERLSLPDDENDRGGRSYSSSSRSKSPPAAKKKNEEEPIVHEQHEQLQNILNTLGLSLEAEEMSQLADRTQKRLYGRKHEGVRADSRGEQDSRQRDAHRRYRNSSSSSSSTSSRSTSRSFSPSPSRRKRPHGGDSKRRRAECSRSRDGSRDGLTPRESKEARRHRDRTDSEGTSTYQHLYPQNQTHPHPAAFSQFPGYSLSHYPQYSDHHRGTYSAASDYWTYTVTPPPTYPSGHPYPQNIYSHVRGSAVPPNTVYPRGSRPKNKDLFQNPDLSKSEGQSGSTSGPRYLQVVSTKLSDAQTCLGCTGRRSSETVPLASHCSMRQNNNEQEKHLQIVEKQMANSVKKVEASRTDADDCYYDQSEKEKQQPTEEEIKANLRKKCFHSSGSMRRSLQPTQVAQVVQLIQDGTSMRAVARRFAVSVSVVSRAWRRYQETGQYIRRRGGGRRRATTQQQDRYLCLCARRNRRSTARALQNDFQPQMCMCLLKRSETDSMRVV</sequence>
<protein>
    <submittedName>
        <fullName evidence="1">Uncharacterized protein</fullName>
    </submittedName>
</protein>
<evidence type="ECO:0000313" key="2">
    <source>
        <dbReference type="Proteomes" id="UP000831701"/>
    </source>
</evidence>
<keyword evidence="2" id="KW-1185">Reference proteome</keyword>
<comment type="caution">
    <text evidence="1">The sequence shown here is derived from an EMBL/GenBank/DDBJ whole genome shotgun (WGS) entry which is preliminary data.</text>
</comment>
<dbReference type="EMBL" id="CM041553">
    <property type="protein sequence ID" value="KAI3352725.1"/>
    <property type="molecule type" value="Genomic_DNA"/>
</dbReference>
<evidence type="ECO:0000313" key="1">
    <source>
        <dbReference type="EMBL" id="KAI3352725.1"/>
    </source>
</evidence>
<dbReference type="Proteomes" id="UP000831701">
    <property type="component" value="Chromosome 23"/>
</dbReference>
<feature type="non-terminal residue" evidence="1">
    <location>
        <position position="1"/>
    </location>
</feature>
<organism evidence="1 2">
    <name type="scientific">Scortum barcoo</name>
    <name type="common">barcoo grunter</name>
    <dbReference type="NCBI Taxonomy" id="214431"/>
    <lineage>
        <taxon>Eukaryota</taxon>
        <taxon>Metazoa</taxon>
        <taxon>Chordata</taxon>
        <taxon>Craniata</taxon>
        <taxon>Vertebrata</taxon>
        <taxon>Euteleostomi</taxon>
        <taxon>Actinopterygii</taxon>
        <taxon>Neopterygii</taxon>
        <taxon>Teleostei</taxon>
        <taxon>Neoteleostei</taxon>
        <taxon>Acanthomorphata</taxon>
        <taxon>Eupercaria</taxon>
        <taxon>Centrarchiformes</taxon>
        <taxon>Terapontoidei</taxon>
        <taxon>Terapontidae</taxon>
        <taxon>Scortum</taxon>
    </lineage>
</organism>
<gene>
    <name evidence="1" type="ORF">L3Q82_019308</name>
</gene>
<accession>A0ACB8VBI1</accession>
<proteinExistence type="predicted"/>